<feature type="region of interest" description="Disordered" evidence="8">
    <location>
        <begin position="643"/>
        <end position="671"/>
    </location>
</feature>
<gene>
    <name evidence="10" type="ORF">E1301_Tti024038</name>
</gene>
<dbReference type="GO" id="GO:0006611">
    <property type="term" value="P:protein export from nucleus"/>
    <property type="evidence" value="ECO:0007669"/>
    <property type="project" value="InterPro"/>
</dbReference>
<dbReference type="SUPFAM" id="SSF48371">
    <property type="entry name" value="ARM repeat"/>
    <property type="match status" value="1"/>
</dbReference>
<dbReference type="PANTHER" id="PTHR21452">
    <property type="entry name" value="EXPORTIN-6"/>
    <property type="match status" value="1"/>
</dbReference>
<evidence type="ECO:0000256" key="8">
    <source>
        <dbReference type="SAM" id="MobiDB-lite"/>
    </source>
</evidence>
<reference evidence="10 11" key="1">
    <citation type="journal article" date="2019" name="Mol. Ecol. Resour.">
        <title>Chromosome-level genome assembly of Triplophysa tibetana, a fish adapted to the harsh high-altitude environment of the Tibetan Plateau.</title>
        <authorList>
            <person name="Yang X."/>
            <person name="Liu H."/>
            <person name="Ma Z."/>
            <person name="Zou Y."/>
            <person name="Zou M."/>
            <person name="Mao Y."/>
            <person name="Li X."/>
            <person name="Wang H."/>
            <person name="Chen T."/>
            <person name="Wang W."/>
            <person name="Yang R."/>
        </authorList>
    </citation>
    <scope>NUCLEOTIDE SEQUENCE [LARGE SCALE GENOMIC DNA]</scope>
    <source>
        <strain evidence="10">TTIB1903HZAU</strain>
        <tissue evidence="10">Muscle</tissue>
    </source>
</reference>
<comment type="subcellular location">
    <subcellularLocation>
        <location evidence="2">Cytoplasm</location>
    </subcellularLocation>
    <subcellularLocation>
        <location evidence="1">Nucleus</location>
    </subcellularLocation>
</comment>
<evidence type="ECO:0000256" key="1">
    <source>
        <dbReference type="ARBA" id="ARBA00004123"/>
    </source>
</evidence>
<keyword evidence="6" id="KW-0653">Protein transport</keyword>
<name>A0A5A9N7W6_9TELE</name>
<dbReference type="SMART" id="SM00913">
    <property type="entry name" value="IBN_N"/>
    <property type="match status" value="1"/>
</dbReference>
<evidence type="ECO:0000256" key="5">
    <source>
        <dbReference type="ARBA" id="ARBA00022490"/>
    </source>
</evidence>
<dbReference type="GO" id="GO:0005634">
    <property type="term" value="C:nucleus"/>
    <property type="evidence" value="ECO:0007669"/>
    <property type="project" value="UniProtKB-SubCell"/>
</dbReference>
<accession>A0A5A9N7W6</accession>
<dbReference type="GO" id="GO:0005737">
    <property type="term" value="C:cytoplasm"/>
    <property type="evidence" value="ECO:0007669"/>
    <property type="project" value="UniProtKB-SubCell"/>
</dbReference>
<comment type="caution">
    <text evidence="10">The sequence shown here is derived from an EMBL/GenBank/DDBJ whole genome shotgun (WGS) entry which is preliminary data.</text>
</comment>
<dbReference type="GO" id="GO:0031267">
    <property type="term" value="F:small GTPase binding"/>
    <property type="evidence" value="ECO:0007669"/>
    <property type="project" value="InterPro"/>
</dbReference>
<protein>
    <submittedName>
        <fullName evidence="10">Exportin-6</fullName>
    </submittedName>
</protein>
<dbReference type="GO" id="GO:0005049">
    <property type="term" value="F:nuclear export signal receptor activity"/>
    <property type="evidence" value="ECO:0007669"/>
    <property type="project" value="InterPro"/>
</dbReference>
<dbReference type="Pfam" id="PF03810">
    <property type="entry name" value="IBN_N"/>
    <property type="match status" value="1"/>
</dbReference>
<feature type="compositionally biased region" description="Polar residues" evidence="8">
    <location>
        <begin position="643"/>
        <end position="654"/>
    </location>
</feature>
<dbReference type="FunFam" id="1.25.10.10:FF:000147">
    <property type="entry name" value="exportin-6 isoform X2"/>
    <property type="match status" value="1"/>
</dbReference>
<evidence type="ECO:0000256" key="7">
    <source>
        <dbReference type="ARBA" id="ARBA00023242"/>
    </source>
</evidence>
<dbReference type="Proteomes" id="UP000324632">
    <property type="component" value="Chromosome 21"/>
</dbReference>
<dbReference type="Gene3D" id="1.25.10.10">
    <property type="entry name" value="Leucine-rich Repeat Variant"/>
    <property type="match status" value="1"/>
</dbReference>
<evidence type="ECO:0000256" key="3">
    <source>
        <dbReference type="ARBA" id="ARBA00009466"/>
    </source>
</evidence>
<comment type="similarity">
    <text evidence="3">Belongs to the exportin family.</text>
</comment>
<organism evidence="10 11">
    <name type="scientific">Triplophysa tibetana</name>
    <dbReference type="NCBI Taxonomy" id="1572043"/>
    <lineage>
        <taxon>Eukaryota</taxon>
        <taxon>Metazoa</taxon>
        <taxon>Chordata</taxon>
        <taxon>Craniata</taxon>
        <taxon>Vertebrata</taxon>
        <taxon>Euteleostomi</taxon>
        <taxon>Actinopterygii</taxon>
        <taxon>Neopterygii</taxon>
        <taxon>Teleostei</taxon>
        <taxon>Ostariophysi</taxon>
        <taxon>Cypriniformes</taxon>
        <taxon>Nemacheilidae</taxon>
        <taxon>Triplophysa</taxon>
    </lineage>
</organism>
<evidence type="ECO:0000256" key="6">
    <source>
        <dbReference type="ARBA" id="ARBA00022927"/>
    </source>
</evidence>
<dbReference type="InterPro" id="IPR011989">
    <property type="entry name" value="ARM-like"/>
</dbReference>
<dbReference type="InterPro" id="IPR016024">
    <property type="entry name" value="ARM-type_fold"/>
</dbReference>
<keyword evidence="5" id="KW-0963">Cytoplasm</keyword>
<evidence type="ECO:0000256" key="2">
    <source>
        <dbReference type="ARBA" id="ARBA00004496"/>
    </source>
</evidence>
<evidence type="ECO:0000313" key="10">
    <source>
        <dbReference type="EMBL" id="KAA0706084.1"/>
    </source>
</evidence>
<keyword evidence="4" id="KW-0813">Transport</keyword>
<feature type="domain" description="Importin N-terminal" evidence="9">
    <location>
        <begin position="400"/>
        <end position="466"/>
    </location>
</feature>
<evidence type="ECO:0000256" key="4">
    <source>
        <dbReference type="ARBA" id="ARBA00022448"/>
    </source>
</evidence>
<keyword evidence="11" id="KW-1185">Reference proteome</keyword>
<dbReference type="EMBL" id="SOYY01000021">
    <property type="protein sequence ID" value="KAA0706084.1"/>
    <property type="molecule type" value="Genomic_DNA"/>
</dbReference>
<dbReference type="InterPro" id="IPR013598">
    <property type="entry name" value="Exportin-1/Importin-b-like"/>
</dbReference>
<dbReference type="InterPro" id="IPR029063">
    <property type="entry name" value="SAM-dependent_MTases_sf"/>
</dbReference>
<dbReference type="Gene3D" id="3.40.50.150">
    <property type="entry name" value="Vaccinia Virus protein VP39"/>
    <property type="match status" value="1"/>
</dbReference>
<dbReference type="PANTHER" id="PTHR21452:SF4">
    <property type="entry name" value="EXPORTIN-6"/>
    <property type="match status" value="1"/>
</dbReference>
<dbReference type="InterPro" id="IPR040016">
    <property type="entry name" value="XPO6"/>
</dbReference>
<dbReference type="Pfam" id="PF08389">
    <property type="entry name" value="Xpo1"/>
    <property type="match status" value="1"/>
</dbReference>
<sequence length="1490" mass="170463">MLQLCIIKAREDYQTEDLNSSRSNLMNVVLLRKMMMTWMKKILNLLSVICLCTAQQKWTKDTSELDQRDKSNGKSCSNLTQVLDNWKYAIMYQVKDLLVNNHASVLPDYIRIQGLSDAMGDLYKQFDTLKENLGKLSSKFDRVESFVDDHQARRFPRPKLWTPMRQVPQHIPLKNPTRVTSKELWAQRLRARRGPAMEDDVQQEFLSEFKEKQLGGWQILQLTAGTGLAVYAVWAGVIMPGFRRVPLKLQVPYMPASRSQVCNVMTLLKGRSGGIADLGSEACRRGFSPAVGYELNPWLVRLSCFHAWRAGFHRSVSYRREDLWKLSLLQKKLLSELPEDAVIVAGRFPFREWTACRVEGEGVDRAWAYHESEEASLQALESLMTEFFHSCTTNDRKREIEELLNSFAGQSGSWRHCLYFLFNSRNEYVMMYSLTVFENLVNKMWVGVASEDKGELRSCLPKLLLSQHALLPFFIRNKLCKVIVDIGRQDWPMFYHDFFSNTLQLVQSPSLAPLGLVLLKMTSEELVCPREDLSVARKEELKKLLLEQIPNVLNLLTGILETVWDKHSVTVSTPPPSPNSRESGVLAGNSSPMILDGESGSLCLLALECLAQLFSWIPLSSSITPSLLASIFHFARFGCQQPTKTKPLPTSNGDSAPGRHPANGDGGLSRTGQMDRARLGVMAMNCINELMCKNCVPADFEEFLLRMFQQTFYLLQRLTNTHSQSNTHTIRNRLQELDESYVEKFTDFLRLFVSVHLRRIESNAQFPLVEFLALLFKYTFNQPSREGYLACLEIWSIFLDYLTTKIRSRLADRDSVMNRYKDALVLLLREVLNRIQFRINQSELEELDDETLDDDQQTEWQRYLRQSLEVVAKVMELLPSQTFSVLFPVLRENLDIYLGLQQFIVTSGTSRRLNITAEADCRRLHCALRDLSSLLQAVGRLAEFFTGDVFSGRFNDALTIVQRLVEVSCYGSQISLYDVEMAVPSVLKPDLIDVHAQSLAALQAYSHWLAQFCSEAQRQQHQTQFVDLITSSMAATTPLINAKVPEKLLLSACHLLVSMATTVRPVFLMSLPAVQNIFNMITENHNHRLPQEAHVLVCRALSNMLLLPWPSLPEAEQQWPSRSANHARLINSLTQQYRLLPRPPDHHPTSKDVIQQTVCVLKDLVDSISGEATKSRQICYHSLQESVQVTLALFPRFIQQPDVTDEMLSFFLMLFQALRVQMGVAFTEQIIQTFLNMFTREQLAVSILQEGSSGSNVVQKFLKILQVVVQEPGQSFKPLLPSILSLCLDQVYPIVSERSCPDVKAEMFELLFQILHHNWRFFFKTSVLSSVQRSGAEEVMENQAQFTSAMQVFGQSFLQPDIHIFKQNLSYLEILNSKHKLYHRKRLLFHFLNVLLQVLLHKSHDLLQDDITLALYNMAAVDFPAFYSSFLPEFLNGCQGLDPHQRTTLARHFTPERDLPSFSQGVYRLVNDLRFYRLCNGSLPQGTLKL</sequence>
<evidence type="ECO:0000259" key="9">
    <source>
        <dbReference type="SMART" id="SM00913"/>
    </source>
</evidence>
<evidence type="ECO:0000313" key="11">
    <source>
        <dbReference type="Proteomes" id="UP000324632"/>
    </source>
</evidence>
<proteinExistence type="inferred from homology"/>
<dbReference type="InterPro" id="IPR001494">
    <property type="entry name" value="Importin-beta_N"/>
</dbReference>
<keyword evidence="7" id="KW-0539">Nucleus</keyword>